<evidence type="ECO:0000256" key="3">
    <source>
        <dbReference type="ARBA" id="ARBA00008562"/>
    </source>
</evidence>
<dbReference type="InterPro" id="IPR036188">
    <property type="entry name" value="FAD/NAD-bd_sf"/>
</dbReference>
<comment type="cofactor">
    <cofactor evidence="1 12">
        <name>FAD</name>
        <dbReference type="ChEBI" id="CHEBI:57692"/>
    </cofactor>
</comment>
<dbReference type="NCBIfam" id="NF005978">
    <property type="entry name" value="PRK08071.1"/>
    <property type="match status" value="1"/>
</dbReference>
<dbReference type="EMBL" id="WKKF01000019">
    <property type="protein sequence ID" value="MRX56930.1"/>
    <property type="molecule type" value="Genomic_DNA"/>
</dbReference>
<dbReference type="PANTHER" id="PTHR42716">
    <property type="entry name" value="L-ASPARTATE OXIDASE"/>
    <property type="match status" value="1"/>
</dbReference>
<organism evidence="15 16">
    <name type="scientific">Metabacillus idriensis</name>
    <dbReference type="NCBI Taxonomy" id="324768"/>
    <lineage>
        <taxon>Bacteria</taxon>
        <taxon>Bacillati</taxon>
        <taxon>Bacillota</taxon>
        <taxon>Bacilli</taxon>
        <taxon>Bacillales</taxon>
        <taxon>Bacillaceae</taxon>
        <taxon>Metabacillus</taxon>
    </lineage>
</organism>
<gene>
    <name evidence="15" type="primary">nadB</name>
    <name evidence="15" type="ORF">GJU41_23600</name>
</gene>
<evidence type="ECO:0000313" key="15">
    <source>
        <dbReference type="EMBL" id="MRX56930.1"/>
    </source>
</evidence>
<dbReference type="GO" id="GO:0034628">
    <property type="term" value="P:'de novo' NAD+ biosynthetic process from L-aspartate"/>
    <property type="evidence" value="ECO:0007669"/>
    <property type="project" value="TreeGrafter"/>
</dbReference>
<dbReference type="Pfam" id="PF02910">
    <property type="entry name" value="Succ_DH_flav_C"/>
    <property type="match status" value="1"/>
</dbReference>
<evidence type="ECO:0000313" key="16">
    <source>
        <dbReference type="Proteomes" id="UP000441585"/>
    </source>
</evidence>
<evidence type="ECO:0000256" key="9">
    <source>
        <dbReference type="ARBA" id="ARBA00023002"/>
    </source>
</evidence>
<dbReference type="Gene3D" id="3.50.50.60">
    <property type="entry name" value="FAD/NAD(P)-binding domain"/>
    <property type="match status" value="1"/>
</dbReference>
<evidence type="ECO:0000256" key="8">
    <source>
        <dbReference type="ARBA" id="ARBA00022827"/>
    </source>
</evidence>
<dbReference type="NCBIfam" id="TIGR00551">
    <property type="entry name" value="nadB"/>
    <property type="match status" value="1"/>
</dbReference>
<dbReference type="Gene3D" id="3.90.700.10">
    <property type="entry name" value="Succinate dehydrogenase/fumarate reductase flavoprotein, catalytic domain"/>
    <property type="match status" value="1"/>
</dbReference>
<dbReference type="PRINTS" id="PR00368">
    <property type="entry name" value="FADPNR"/>
</dbReference>
<evidence type="ECO:0000259" key="14">
    <source>
        <dbReference type="Pfam" id="PF02910"/>
    </source>
</evidence>
<dbReference type="GO" id="GO:0033765">
    <property type="term" value="F:steroid dehydrogenase activity, acting on the CH-CH group of donors"/>
    <property type="evidence" value="ECO:0007669"/>
    <property type="project" value="UniProtKB-ARBA"/>
</dbReference>
<reference evidence="15 16" key="1">
    <citation type="submission" date="2019-11" db="EMBL/GenBank/DDBJ databases">
        <title>Bacillus idriensis genome.</title>
        <authorList>
            <person name="Konopka E.N."/>
            <person name="Newman J.D."/>
        </authorList>
    </citation>
    <scope>NUCLEOTIDE SEQUENCE [LARGE SCALE GENOMIC DNA]</scope>
    <source>
        <strain evidence="15 16">DSM 19097</strain>
    </source>
</reference>
<evidence type="ECO:0000256" key="7">
    <source>
        <dbReference type="ARBA" id="ARBA00022642"/>
    </source>
</evidence>
<comment type="catalytic activity">
    <reaction evidence="10">
        <text>L-aspartate + O2 = iminosuccinate + H2O2</text>
        <dbReference type="Rhea" id="RHEA:25876"/>
        <dbReference type="ChEBI" id="CHEBI:15379"/>
        <dbReference type="ChEBI" id="CHEBI:16240"/>
        <dbReference type="ChEBI" id="CHEBI:29991"/>
        <dbReference type="ChEBI" id="CHEBI:77875"/>
        <dbReference type="EC" id="1.4.3.16"/>
    </reaction>
    <physiologicalReaction direction="left-to-right" evidence="10">
        <dbReference type="Rhea" id="RHEA:25877"/>
    </physiologicalReaction>
</comment>
<keyword evidence="16" id="KW-1185">Reference proteome</keyword>
<evidence type="ECO:0000256" key="2">
    <source>
        <dbReference type="ARBA" id="ARBA00004950"/>
    </source>
</evidence>
<dbReference type="Gene3D" id="1.20.58.100">
    <property type="entry name" value="Fumarate reductase/succinate dehydrogenase flavoprotein-like, C-terminal domain"/>
    <property type="match status" value="1"/>
</dbReference>
<protein>
    <recommendedName>
        <fullName evidence="5 11">L-aspartate oxidase</fullName>
        <ecNumber evidence="4 11">1.4.3.16</ecNumber>
    </recommendedName>
</protein>
<comment type="caution">
    <text evidence="15">The sequence shown here is derived from an EMBL/GenBank/DDBJ whole genome shotgun (WGS) entry which is preliminary data.</text>
</comment>
<dbReference type="Pfam" id="PF00890">
    <property type="entry name" value="FAD_binding_2"/>
    <property type="match status" value="1"/>
</dbReference>
<name>A0A6I2MF04_9BACI</name>
<evidence type="ECO:0000256" key="10">
    <source>
        <dbReference type="ARBA" id="ARBA00048305"/>
    </source>
</evidence>
<dbReference type="RefSeq" id="WP_170292900.1">
    <property type="nucleotide sequence ID" value="NZ_CAJFZX010000001.1"/>
</dbReference>
<dbReference type="GO" id="GO:0008734">
    <property type="term" value="F:L-aspartate oxidase activity"/>
    <property type="evidence" value="ECO:0007669"/>
    <property type="project" value="UniProtKB-UniRule"/>
</dbReference>
<dbReference type="UniPathway" id="UPA00253">
    <property type="reaction ID" value="UER00326"/>
</dbReference>
<dbReference type="InterPro" id="IPR003953">
    <property type="entry name" value="FAD-dep_OxRdtase_2_FAD-bd"/>
</dbReference>
<evidence type="ECO:0000256" key="1">
    <source>
        <dbReference type="ARBA" id="ARBA00001974"/>
    </source>
</evidence>
<dbReference type="GO" id="GO:0005737">
    <property type="term" value="C:cytoplasm"/>
    <property type="evidence" value="ECO:0007669"/>
    <property type="project" value="UniProtKB-SubCell"/>
</dbReference>
<sequence length="527" mass="57968">MPQTDAVIIGSGIAALSAAYQLQSSRKVTILTKSTKYESNSMLAQGGIAAAVDKYDSWQGHYDDTMTAGSHHNDAFAAELLVKQGAKEVLGLIKDGFQFDQDLHGNLLLGQEGAHRFSRILHAGGDATGKAVIHFLLSQLNENTEIIEDEMALDLIISDGICRGVFTRNAQGDLKQYFAGHTILATGGCGSLYKHTSNSQVTTGDGLAMAFRAGAVLTDMEFTQFHPTMLLVNGECVGLISEAVRGEGAFLQNESGIRFMEGIHAFGDLAPRDIVARTIFSQMKKGHRVFLNISSIPAFERRFPTISAMCKKHGVNLNEGLIPVAPGMHFLMGGIKTDIDGKTSVSRLYAVGEAACTGVHGANRLASNSLLEGLVFGSRLGMHILNSPQHAFGEPESVKTRTSRMQEIILPSKEEIKWLMTNFAAIERSEEGLFVAKCWFEKFLLPISFWDINVNNFTNKEYEKINMLTAGWLIVASALRRTESRGGHFRTDYPYKEDRLWLKKQILLSKYDTGLKNDSEVMEIEFT</sequence>
<evidence type="ECO:0000256" key="6">
    <source>
        <dbReference type="ARBA" id="ARBA00022630"/>
    </source>
</evidence>
<comment type="subcellular location">
    <subcellularLocation>
        <location evidence="12">Cytoplasm</location>
    </subcellularLocation>
</comment>
<evidence type="ECO:0000256" key="12">
    <source>
        <dbReference type="RuleBase" id="RU362049"/>
    </source>
</evidence>
<dbReference type="InterPro" id="IPR015939">
    <property type="entry name" value="Fum_Rdtase/Succ_DH_flav-like_C"/>
</dbReference>
<dbReference type="EC" id="1.4.3.16" evidence="4 11"/>
<dbReference type="SUPFAM" id="SSF51905">
    <property type="entry name" value="FAD/NAD(P)-binding domain"/>
    <property type="match status" value="1"/>
</dbReference>
<proteinExistence type="inferred from homology"/>
<dbReference type="InterPro" id="IPR005288">
    <property type="entry name" value="NadB"/>
</dbReference>
<evidence type="ECO:0000256" key="4">
    <source>
        <dbReference type="ARBA" id="ARBA00012173"/>
    </source>
</evidence>
<keyword evidence="9 12" id="KW-0560">Oxidoreductase</keyword>
<dbReference type="AlphaFoldDB" id="A0A6I2MF04"/>
<dbReference type="InterPro" id="IPR027477">
    <property type="entry name" value="Succ_DH/fumarate_Rdtase_cat_sf"/>
</dbReference>
<dbReference type="SUPFAM" id="SSF56425">
    <property type="entry name" value="Succinate dehydrogenase/fumarate reductase flavoprotein, catalytic domain"/>
    <property type="match status" value="1"/>
</dbReference>
<keyword evidence="8 12" id="KW-0274">FAD</keyword>
<dbReference type="Proteomes" id="UP000441585">
    <property type="component" value="Unassembled WGS sequence"/>
</dbReference>
<dbReference type="FunFam" id="3.90.700.10:FF:000002">
    <property type="entry name" value="L-aspartate oxidase"/>
    <property type="match status" value="1"/>
</dbReference>
<evidence type="ECO:0000256" key="5">
    <source>
        <dbReference type="ARBA" id="ARBA00021901"/>
    </source>
</evidence>
<feature type="domain" description="FAD-dependent oxidoreductase 2 FAD-binding" evidence="13">
    <location>
        <begin position="5"/>
        <end position="370"/>
    </location>
</feature>
<accession>A0A6I2MF04</accession>
<evidence type="ECO:0000256" key="11">
    <source>
        <dbReference type="NCBIfam" id="TIGR00551"/>
    </source>
</evidence>
<comment type="similarity">
    <text evidence="3 12">Belongs to the FAD-dependent oxidoreductase 2 family. NadB subfamily.</text>
</comment>
<feature type="domain" description="Fumarate reductase/succinate dehydrogenase flavoprotein-like C-terminal" evidence="14">
    <location>
        <begin position="458"/>
        <end position="511"/>
    </location>
</feature>
<evidence type="ECO:0000259" key="13">
    <source>
        <dbReference type="Pfam" id="PF00890"/>
    </source>
</evidence>
<dbReference type="SUPFAM" id="SSF46977">
    <property type="entry name" value="Succinate dehydrogenase/fumarate reductase flavoprotein C-terminal domain"/>
    <property type="match status" value="1"/>
</dbReference>
<keyword evidence="7 12" id="KW-0662">Pyridine nucleotide biosynthesis</keyword>
<comment type="function">
    <text evidence="12">Catalyzes the oxidation of L-aspartate to iminoaspartate.</text>
</comment>
<keyword evidence="6 12" id="KW-0285">Flavoprotein</keyword>
<comment type="pathway">
    <text evidence="2 12">Cofactor biosynthesis; NAD(+) biosynthesis; iminoaspartate from L-aspartate (oxidase route): step 1/1.</text>
</comment>
<dbReference type="InterPro" id="IPR037099">
    <property type="entry name" value="Fum_R/Succ_DH_flav-like_C_sf"/>
</dbReference>
<dbReference type="PANTHER" id="PTHR42716:SF2">
    <property type="entry name" value="L-ASPARTATE OXIDASE, CHLOROPLASTIC"/>
    <property type="match status" value="1"/>
</dbReference>